<dbReference type="InterPro" id="IPR057684">
    <property type="entry name" value="DUF7924"/>
</dbReference>
<dbReference type="Pfam" id="PF25545">
    <property type="entry name" value="DUF7924"/>
    <property type="match status" value="1"/>
</dbReference>
<dbReference type="GO" id="GO:0005634">
    <property type="term" value="C:nucleus"/>
    <property type="evidence" value="ECO:0007669"/>
    <property type="project" value="TreeGrafter"/>
</dbReference>
<gene>
    <name evidence="4" type="ORF">B0A49_13293</name>
</gene>
<accession>A0A4U0WFS1</accession>
<feature type="compositionally biased region" description="Polar residues" evidence="1">
    <location>
        <begin position="613"/>
        <end position="622"/>
    </location>
</feature>
<reference evidence="4 5" key="1">
    <citation type="submission" date="2017-03" db="EMBL/GenBank/DDBJ databases">
        <title>Genomes of endolithic fungi from Antarctica.</title>
        <authorList>
            <person name="Coleine C."/>
            <person name="Masonjones S."/>
            <person name="Stajich J.E."/>
        </authorList>
    </citation>
    <scope>NUCLEOTIDE SEQUENCE [LARGE SCALE GENOMIC DNA]</scope>
    <source>
        <strain evidence="4 5">CCFEE 5187</strain>
    </source>
</reference>
<feature type="compositionally biased region" description="Low complexity" evidence="1">
    <location>
        <begin position="484"/>
        <end position="500"/>
    </location>
</feature>
<dbReference type="GO" id="GO:0003677">
    <property type="term" value="F:DNA binding"/>
    <property type="evidence" value="ECO:0007669"/>
    <property type="project" value="TreeGrafter"/>
</dbReference>
<organism evidence="4 5">
    <name type="scientific">Cryomyces minteri</name>
    <dbReference type="NCBI Taxonomy" id="331657"/>
    <lineage>
        <taxon>Eukaryota</taxon>
        <taxon>Fungi</taxon>
        <taxon>Dikarya</taxon>
        <taxon>Ascomycota</taxon>
        <taxon>Pezizomycotina</taxon>
        <taxon>Dothideomycetes</taxon>
        <taxon>Dothideomycetes incertae sedis</taxon>
        <taxon>Cryomyces</taxon>
    </lineage>
</organism>
<proteinExistence type="predicted"/>
<feature type="compositionally biased region" description="Basic and acidic residues" evidence="1">
    <location>
        <begin position="362"/>
        <end position="376"/>
    </location>
</feature>
<keyword evidence="5" id="KW-1185">Reference proteome</keyword>
<evidence type="ECO:0000256" key="1">
    <source>
        <dbReference type="SAM" id="MobiDB-lite"/>
    </source>
</evidence>
<evidence type="ECO:0000259" key="3">
    <source>
        <dbReference type="Pfam" id="PF25545"/>
    </source>
</evidence>
<dbReference type="EMBL" id="NAJN01001789">
    <property type="protein sequence ID" value="TKA61203.1"/>
    <property type="molecule type" value="Genomic_DNA"/>
</dbReference>
<feature type="compositionally biased region" description="Basic and acidic residues" evidence="1">
    <location>
        <begin position="388"/>
        <end position="398"/>
    </location>
</feature>
<feature type="region of interest" description="Disordered" evidence="1">
    <location>
        <begin position="593"/>
        <end position="687"/>
    </location>
</feature>
<dbReference type="STRING" id="331657.A0A4U0WFS1"/>
<evidence type="ECO:0000259" key="2">
    <source>
        <dbReference type="Pfam" id="PF03184"/>
    </source>
</evidence>
<feature type="domain" description="DUF7924" evidence="3">
    <location>
        <begin position="682"/>
        <end position="872"/>
    </location>
</feature>
<feature type="region of interest" description="Disordered" evidence="1">
    <location>
        <begin position="314"/>
        <end position="419"/>
    </location>
</feature>
<feature type="region of interest" description="Disordered" evidence="1">
    <location>
        <begin position="433"/>
        <end position="456"/>
    </location>
</feature>
<name>A0A4U0WFS1_9PEZI</name>
<feature type="compositionally biased region" description="Basic and acidic residues" evidence="1">
    <location>
        <begin position="593"/>
        <end position="602"/>
    </location>
</feature>
<dbReference type="AlphaFoldDB" id="A0A4U0WFS1"/>
<evidence type="ECO:0000313" key="5">
    <source>
        <dbReference type="Proteomes" id="UP000308768"/>
    </source>
</evidence>
<evidence type="ECO:0000313" key="4">
    <source>
        <dbReference type="EMBL" id="TKA61203.1"/>
    </source>
</evidence>
<dbReference type="OrthoDB" id="5372703at2759"/>
<dbReference type="Pfam" id="PF03184">
    <property type="entry name" value="DDE_1"/>
    <property type="match status" value="1"/>
</dbReference>
<dbReference type="PANTHER" id="PTHR19303:SF74">
    <property type="entry name" value="POGO TRANSPOSABLE ELEMENT WITH KRAB DOMAIN"/>
    <property type="match status" value="1"/>
</dbReference>
<dbReference type="PANTHER" id="PTHR19303">
    <property type="entry name" value="TRANSPOSON"/>
    <property type="match status" value="1"/>
</dbReference>
<sequence>MQPRPYYDTKMIQSARTRDSLADCWTRWTADGTRIPPALIYKGESGDLQDSWLEDFDDAQDLAFFASSEKGRSSEVLGLQWLEHVFDHNTRQKAARSRRLLIVDGHNSHLNLRFIDYADRNRILLAILPPHSTHRLQPLDVGLFAPLATYYTQGIDALLASSQGLVRTTKRQFWKLFCEAWERSFTEKNIQSAWEATGIYPFNPERVIATITRENTTPEPQQVRTPRSARSVRRMFNQLQKDGRVTAEALPLLYVGEKLATENEVLRHEIQGLRKAITEEKKKHKRGKVMGLLEKGENAGQPLFFSPSRVGRARQRVADEAQAEQQHKQAIQERRLQSAVTRAEKAREVEERKAARVAARNAAKEEQARKRAEQAAEKATQQASKLAEATKQRQEAAIRKKQSMVAKEAKENAVQSKKRRLVEEGVVAPRKRPCAKLPTRRDKQEHIDEVSQTSSSPIEALNYRNCWGEQDEHWDDMTELRSDTQSSLATRRTRSSSPRKPTTDGAYRARNLFRASILVDVETPADIVKTVDIILGVKQTSEDGVLLQVAADEWHRSSKQLVTGENIGEAEWTDAIVALIKNLQPEGVRHARNRDWKSELKPHVHQPPPPTSRVPQKRSQSLRVEIQNDLVTSDSTIERQTGNVTTQHYPSPANTAQLKQPQRGTLSVGTPSLPQPTEPTPASPPMFSLKDPRPDIFVGLDHESMNHVIQSAKKVLGSQYLLSDWQDNGTLISDPGVTPLSLRFPFLIVEAKSGATGGNLYQAQNQAAVSGACALKILRDLAHLHDPEPDSGPESTEKQQQHQHQLPQIVFSVTNEGSIHELWAHFWNADNSTFNMTCLGVWRTTSAVNALKLTGHIAAILRWGAGDLRRDIVESIVAL</sequence>
<feature type="region of interest" description="Disordered" evidence="1">
    <location>
        <begin position="784"/>
        <end position="805"/>
    </location>
</feature>
<protein>
    <submittedName>
        <fullName evidence="4">Uncharacterized protein</fullName>
    </submittedName>
</protein>
<feature type="compositionally biased region" description="Basic and acidic residues" evidence="1">
    <location>
        <begin position="439"/>
        <end position="449"/>
    </location>
</feature>
<feature type="domain" description="DDE-1" evidence="2">
    <location>
        <begin position="30"/>
        <end position="194"/>
    </location>
</feature>
<dbReference type="Proteomes" id="UP000308768">
    <property type="component" value="Unassembled WGS sequence"/>
</dbReference>
<feature type="compositionally biased region" description="Polar residues" evidence="1">
    <location>
        <begin position="629"/>
        <end position="672"/>
    </location>
</feature>
<comment type="caution">
    <text evidence="4">The sequence shown here is derived from an EMBL/GenBank/DDBJ whole genome shotgun (WGS) entry which is preliminary data.</text>
</comment>
<dbReference type="InterPro" id="IPR004875">
    <property type="entry name" value="DDE_SF_endonuclease_dom"/>
</dbReference>
<feature type="region of interest" description="Disordered" evidence="1">
    <location>
        <begin position="479"/>
        <end position="505"/>
    </location>
</feature>
<feature type="compositionally biased region" description="Basic and acidic residues" evidence="1">
    <location>
        <begin position="325"/>
        <end position="354"/>
    </location>
</feature>
<feature type="compositionally biased region" description="Pro residues" evidence="1">
    <location>
        <begin position="673"/>
        <end position="684"/>
    </location>
</feature>
<dbReference type="InterPro" id="IPR050863">
    <property type="entry name" value="CenT-Element_Derived"/>
</dbReference>